<evidence type="ECO:0000313" key="2">
    <source>
        <dbReference type="Proteomes" id="UP000027073"/>
    </source>
</evidence>
<name>A0A067NSZ1_PLEO1</name>
<accession>A0A067NSZ1</accession>
<gene>
    <name evidence="1" type="ORF">PLEOSDRAFT_165761</name>
</gene>
<dbReference type="AlphaFoldDB" id="A0A067NSZ1"/>
<sequence length="160" mass="17934">MRPNPRNPSRRHQNSARQLRRHGAVLDLTQPSPAAPKIEGLFFPLHGHSAAGRRKEFTTTHITRYGLPGVNVQEASLMFPALDSPTLLQATVTLSSSPTLRFKVYAYLLTKGHINEGLQRISPHILWRGELAVFSLGERVPFLKSSQGVSKKNMHRVIRL</sequence>
<dbReference type="VEuPathDB" id="FungiDB:PLEOSDRAFT_165761"/>
<reference evidence="2" key="1">
    <citation type="journal article" date="2014" name="Proc. Natl. Acad. Sci. U.S.A.">
        <title>Extensive sampling of basidiomycete genomes demonstrates inadequacy of the white-rot/brown-rot paradigm for wood decay fungi.</title>
        <authorList>
            <person name="Riley R."/>
            <person name="Salamov A.A."/>
            <person name="Brown D.W."/>
            <person name="Nagy L.G."/>
            <person name="Floudas D."/>
            <person name="Held B.W."/>
            <person name="Levasseur A."/>
            <person name="Lombard V."/>
            <person name="Morin E."/>
            <person name="Otillar R."/>
            <person name="Lindquist E.A."/>
            <person name="Sun H."/>
            <person name="LaButti K.M."/>
            <person name="Schmutz J."/>
            <person name="Jabbour D."/>
            <person name="Luo H."/>
            <person name="Baker S.E."/>
            <person name="Pisabarro A.G."/>
            <person name="Walton J.D."/>
            <person name="Blanchette R.A."/>
            <person name="Henrissat B."/>
            <person name="Martin F."/>
            <person name="Cullen D."/>
            <person name="Hibbett D.S."/>
            <person name="Grigoriev I.V."/>
        </authorList>
    </citation>
    <scope>NUCLEOTIDE SEQUENCE [LARGE SCALE GENOMIC DNA]</scope>
    <source>
        <strain evidence="2">PC15</strain>
    </source>
</reference>
<dbReference type="OrthoDB" id="3066608at2759"/>
<dbReference type="EMBL" id="KL198006">
    <property type="protein sequence ID" value="KDQ30125.1"/>
    <property type="molecule type" value="Genomic_DNA"/>
</dbReference>
<dbReference type="InParanoid" id="A0A067NSZ1"/>
<proteinExistence type="predicted"/>
<organism evidence="1 2">
    <name type="scientific">Pleurotus ostreatus (strain PC15)</name>
    <name type="common">Oyster mushroom</name>
    <dbReference type="NCBI Taxonomy" id="1137138"/>
    <lineage>
        <taxon>Eukaryota</taxon>
        <taxon>Fungi</taxon>
        <taxon>Dikarya</taxon>
        <taxon>Basidiomycota</taxon>
        <taxon>Agaricomycotina</taxon>
        <taxon>Agaricomycetes</taxon>
        <taxon>Agaricomycetidae</taxon>
        <taxon>Agaricales</taxon>
        <taxon>Pleurotineae</taxon>
        <taxon>Pleurotaceae</taxon>
        <taxon>Pleurotus</taxon>
    </lineage>
</organism>
<evidence type="ECO:0000313" key="1">
    <source>
        <dbReference type="EMBL" id="KDQ30125.1"/>
    </source>
</evidence>
<dbReference type="Proteomes" id="UP000027073">
    <property type="component" value="Unassembled WGS sequence"/>
</dbReference>
<protein>
    <submittedName>
        <fullName evidence="1">Uncharacterized protein</fullName>
    </submittedName>
</protein>
<dbReference type="HOGENOM" id="CLU_1652881_0_0_1"/>